<dbReference type="Proteomes" id="UP000695007">
    <property type="component" value="Unplaced"/>
</dbReference>
<evidence type="ECO:0000256" key="5">
    <source>
        <dbReference type="SAM" id="Phobius"/>
    </source>
</evidence>
<dbReference type="PANTHER" id="PTHR48287:SF1">
    <property type="entry name" value="ARM REPEAT SUPERFAMILY PROTEIN"/>
    <property type="match status" value="1"/>
</dbReference>
<evidence type="ECO:0000256" key="4">
    <source>
        <dbReference type="SAM" id="MobiDB-lite"/>
    </source>
</evidence>
<feature type="transmembrane region" description="Helical" evidence="5">
    <location>
        <begin position="942"/>
        <end position="963"/>
    </location>
</feature>
<keyword evidence="5" id="KW-1133">Transmembrane helix</keyword>
<accession>A0AAJ6YFK0</accession>
<comment type="similarity">
    <text evidence="2">Belongs to the RRP12 family.</text>
</comment>
<evidence type="ECO:0000313" key="8">
    <source>
        <dbReference type="Proteomes" id="UP000695007"/>
    </source>
</evidence>
<reference evidence="9" key="1">
    <citation type="submission" date="2025-08" db="UniProtKB">
        <authorList>
            <consortium name="RefSeq"/>
        </authorList>
    </citation>
    <scope>IDENTIFICATION</scope>
</reference>
<keyword evidence="5" id="KW-0472">Membrane</keyword>
<dbReference type="InterPro" id="IPR057860">
    <property type="entry name" value="HEAT_RRP12_N"/>
</dbReference>
<gene>
    <name evidence="9" type="primary">LOC105361597</name>
</gene>
<comment type="subcellular location">
    <subcellularLocation>
        <location evidence="1">Nucleus</location>
    </subcellularLocation>
</comment>
<dbReference type="Pfam" id="PF08161">
    <property type="entry name" value="RRP12_HEAT"/>
    <property type="match status" value="1"/>
</dbReference>
<dbReference type="GO" id="GO:0005634">
    <property type="term" value="C:nucleus"/>
    <property type="evidence" value="ECO:0007669"/>
    <property type="project" value="UniProtKB-SubCell"/>
</dbReference>
<dbReference type="PANTHER" id="PTHR48287">
    <property type="entry name" value="ARM REPEAT SUPERFAMILY PROTEIN"/>
    <property type="match status" value="1"/>
</dbReference>
<organism evidence="8 9">
    <name type="scientific">Ceratosolen solmsi marchali</name>
    <dbReference type="NCBI Taxonomy" id="326594"/>
    <lineage>
        <taxon>Eukaryota</taxon>
        <taxon>Metazoa</taxon>
        <taxon>Ecdysozoa</taxon>
        <taxon>Arthropoda</taxon>
        <taxon>Hexapoda</taxon>
        <taxon>Insecta</taxon>
        <taxon>Pterygota</taxon>
        <taxon>Neoptera</taxon>
        <taxon>Endopterygota</taxon>
        <taxon>Hymenoptera</taxon>
        <taxon>Apocrita</taxon>
        <taxon>Proctotrupomorpha</taxon>
        <taxon>Chalcidoidea</taxon>
        <taxon>Agaonidae</taxon>
        <taxon>Agaoninae</taxon>
        <taxon>Ceratosolen</taxon>
    </lineage>
</organism>
<protein>
    <submittedName>
        <fullName evidence="9">RRP12-like protein</fullName>
    </submittedName>
</protein>
<keyword evidence="8" id="KW-1185">Reference proteome</keyword>
<dbReference type="RefSeq" id="XP_011497148.1">
    <property type="nucleotide sequence ID" value="XM_011498846.1"/>
</dbReference>
<feature type="region of interest" description="Disordered" evidence="4">
    <location>
        <begin position="1150"/>
        <end position="1185"/>
    </location>
</feature>
<evidence type="ECO:0000313" key="9">
    <source>
        <dbReference type="RefSeq" id="XP_011497148.1"/>
    </source>
</evidence>
<dbReference type="InterPro" id="IPR052087">
    <property type="entry name" value="RRP12"/>
</dbReference>
<dbReference type="KEGG" id="csol:105361597"/>
<dbReference type="InterPro" id="IPR011989">
    <property type="entry name" value="ARM-like"/>
</dbReference>
<dbReference type="SUPFAM" id="SSF48371">
    <property type="entry name" value="ARM repeat"/>
    <property type="match status" value="1"/>
</dbReference>
<feature type="domain" description="RRP12 N-terminal HEAT" evidence="7">
    <location>
        <begin position="105"/>
        <end position="347"/>
    </location>
</feature>
<evidence type="ECO:0000256" key="2">
    <source>
        <dbReference type="ARBA" id="ARBA00007690"/>
    </source>
</evidence>
<dbReference type="InterPro" id="IPR012978">
    <property type="entry name" value="HEAT_RRP12"/>
</dbReference>
<keyword evidence="3" id="KW-0539">Nucleus</keyword>
<evidence type="ECO:0000256" key="1">
    <source>
        <dbReference type="ARBA" id="ARBA00004123"/>
    </source>
</evidence>
<name>A0AAJ6YFK0_9HYME</name>
<dbReference type="Gene3D" id="1.25.10.10">
    <property type="entry name" value="Leucine-rich Repeat Variant"/>
    <property type="match status" value="2"/>
</dbReference>
<sequence>MGILGPRLNCKKKKSRWIKGQSSNSNPKTKKFRNQARSCFFQQNLGSTSFTIDTLKKHDTVQGIQDAINNIKIDKKESSIDGSTFTNTWSNCSNISFNRFLCHFQSNSIIHKEMLAVLAAVTDVIKQNKGTESSTEYYAALITILKVADTQESISAILSLLSMGMKTVPKNILKLQFCQISYIFLQILTKYTSEDNSFILKSCIYCLSYLLKIQEISVWTNASTIQILDIFLAFTFHSKPKVRKAAQNAVCSILKGSDIMKTDNPPLFHPAVSQIAQHCIAQIQITGQSGQIMNTLHVLNLLKDIIYQLPKFFIKVLCKGLFSIMTLNNILMTSCCLQTLHSLFLSKPTAVTLPSQLNAQIINALYDYQPAQGDTQPTLAWLAVMQEAYCNLAMYFPELCAINIPRIIEKCMELWLSDKNDIHIGTSHTLKALFEICIASICENEELSQKCKPILIKIIHVIKQGLKYQYIAAWHYILHLIPLLFTIIGSICQTELVEIIVILAELRDSYNFSYNVEIEFAIGAAIKSLGPQTVLTAVPLQTSEHQVNLKRSWLLPILKDCISHSSLDYYIHHLLPLAESCEKKYKALKEINNDIGAHSHELLISQIWALLPSFCNNAPDIKKNFKKIAKTLGIIIGDKKDLRLPVMASLRKLITRSIEYNNQDDVEELAGFAKNFLPILFNLYTIQPKGSDEEGHKLSCYETIKIYLKITNEQLIGELFDKALEKLSESKETDFFKESIFDLVRILCQYTDINRVKILYNRCVPFFLDIKKQKEQKKAYRLLEEICSNKNKACQNFVQENRKLIQKVITKSSLTVQKLSKGVRIRCITHLVKSHPQIEQTKFLKAIIPEAVMGIKELNEKCRSSSYTLINTVAEKLIGKKDFEDYINILIIGLSNTVTYCSASLLALSSIMYHYNGSMSAQSIENILDLSCYLIIQPMREIVLSALTLIKIYLSVIATPIIVSNISKIMKGLTCMTDDCKGHFRLKVRDIITKLIRKFGSNVIINMIPISDQIMHKRLKNICKIENKKLKFNEQRKHTKNKSEEEFTVKRKYKSFEEILADSDEKLSNSDKKLIETHKHKLNIKTWIQENEYNIVNFIDSTVTKNISTTNSNSNKTLTPKVEDENYGFKIADDGRLIITDAIKNENSSKKKKSINLPFKNGKNNLGGVSSIQSTESSTPLQRKRKLSTSVESIASNTTFTVSNYKASGIGIHRSLKINKKEKRPGEEYCSKMGSGDVKRKGKPDPYAYIPLKQSTLEQRKMMNSNIFKNLISRSNRNKHIRKNSRN</sequence>
<evidence type="ECO:0000259" key="7">
    <source>
        <dbReference type="Pfam" id="PF25772"/>
    </source>
</evidence>
<dbReference type="InterPro" id="IPR016024">
    <property type="entry name" value="ARM-type_fold"/>
</dbReference>
<evidence type="ECO:0000259" key="6">
    <source>
        <dbReference type="Pfam" id="PF08161"/>
    </source>
</evidence>
<dbReference type="GeneID" id="105361597"/>
<evidence type="ECO:0000256" key="3">
    <source>
        <dbReference type="ARBA" id="ARBA00023242"/>
    </source>
</evidence>
<feature type="compositionally biased region" description="Polar residues" evidence="4">
    <location>
        <begin position="1162"/>
        <end position="1181"/>
    </location>
</feature>
<feature type="domain" description="RRP12 HEAT" evidence="6">
    <location>
        <begin position="417"/>
        <end position="685"/>
    </location>
</feature>
<dbReference type="Pfam" id="PF25772">
    <property type="entry name" value="HEAT_RRP12_N"/>
    <property type="match status" value="1"/>
</dbReference>
<keyword evidence="5" id="KW-0812">Transmembrane</keyword>
<proteinExistence type="inferred from homology"/>